<keyword evidence="2" id="KW-1185">Reference proteome</keyword>
<organism evidence="1 2">
    <name type="scientific">Galerina marginata (strain CBS 339.88)</name>
    <dbReference type="NCBI Taxonomy" id="685588"/>
    <lineage>
        <taxon>Eukaryota</taxon>
        <taxon>Fungi</taxon>
        <taxon>Dikarya</taxon>
        <taxon>Basidiomycota</taxon>
        <taxon>Agaricomycotina</taxon>
        <taxon>Agaricomycetes</taxon>
        <taxon>Agaricomycetidae</taxon>
        <taxon>Agaricales</taxon>
        <taxon>Agaricineae</taxon>
        <taxon>Strophariaceae</taxon>
        <taxon>Galerina</taxon>
    </lineage>
</organism>
<evidence type="ECO:0008006" key="3">
    <source>
        <dbReference type="Google" id="ProtNLM"/>
    </source>
</evidence>
<dbReference type="OrthoDB" id="2788229at2759"/>
<sequence length="410" mass="48127">MDQEPLHLPDENRCCRHSLPIVPQELVDAIIDHLHLDIQTLAACGLVCKSWVPSSRYHLFHVWEVNLWSRDNLFSDFTSLLEHPLCSFMPSIKEIVFIRYYRSSPWASWVISRVSPWLLHLPISSLSLASLDTGLSPNPWKAFSMLHPFTTRITTLRLYRVVFYSLYDILYTISSFENLVTFEWFSNYTLSAQEHQRELTEFPKPPASLRVVDFQEWLPECSHLFLWRWFLENKISSLQSIRLGHICEEYVPYVAELLRCLGPSLENLQINLQNEIDILYFCNEIDLRHNTKLCTLNIDRLWAFRESPFGLAEHSFGLIPDFLARLPSESLKRIDFDIRDSSSDTIWENERALRDIDQALQSPKFASLQGVAFDTREPFIESFLKRLLQECNQRGILKFRSSHHGPFYKI</sequence>
<dbReference type="AlphaFoldDB" id="A0A067T1K6"/>
<evidence type="ECO:0000313" key="1">
    <source>
        <dbReference type="EMBL" id="KDR76986.1"/>
    </source>
</evidence>
<reference evidence="2" key="1">
    <citation type="journal article" date="2014" name="Proc. Natl. Acad. Sci. U.S.A.">
        <title>Extensive sampling of basidiomycete genomes demonstrates inadequacy of the white-rot/brown-rot paradigm for wood decay fungi.</title>
        <authorList>
            <person name="Riley R."/>
            <person name="Salamov A.A."/>
            <person name="Brown D.W."/>
            <person name="Nagy L.G."/>
            <person name="Floudas D."/>
            <person name="Held B.W."/>
            <person name="Levasseur A."/>
            <person name="Lombard V."/>
            <person name="Morin E."/>
            <person name="Otillar R."/>
            <person name="Lindquist E.A."/>
            <person name="Sun H."/>
            <person name="LaButti K.M."/>
            <person name="Schmutz J."/>
            <person name="Jabbour D."/>
            <person name="Luo H."/>
            <person name="Baker S.E."/>
            <person name="Pisabarro A.G."/>
            <person name="Walton J.D."/>
            <person name="Blanchette R.A."/>
            <person name="Henrissat B."/>
            <person name="Martin F."/>
            <person name="Cullen D."/>
            <person name="Hibbett D.S."/>
            <person name="Grigoriev I.V."/>
        </authorList>
    </citation>
    <scope>NUCLEOTIDE SEQUENCE [LARGE SCALE GENOMIC DNA]</scope>
    <source>
        <strain evidence="2">CBS 339.88</strain>
    </source>
</reference>
<name>A0A067T1K6_GALM3</name>
<dbReference type="Proteomes" id="UP000027222">
    <property type="component" value="Unassembled WGS sequence"/>
</dbReference>
<evidence type="ECO:0000313" key="2">
    <source>
        <dbReference type="Proteomes" id="UP000027222"/>
    </source>
</evidence>
<gene>
    <name evidence="1" type="ORF">GALMADRAFT_267206</name>
</gene>
<protein>
    <recommendedName>
        <fullName evidence="3">F-box domain-containing protein</fullName>
    </recommendedName>
</protein>
<accession>A0A067T1K6</accession>
<dbReference type="EMBL" id="KL142377">
    <property type="protein sequence ID" value="KDR76986.1"/>
    <property type="molecule type" value="Genomic_DNA"/>
</dbReference>
<proteinExistence type="predicted"/>
<dbReference type="HOGENOM" id="CLU_036316_4_1_1"/>